<organism evidence="2 3">
    <name type="scientific">Streptomyces glebosus</name>
    <dbReference type="NCBI Taxonomy" id="249580"/>
    <lineage>
        <taxon>Bacteria</taxon>
        <taxon>Bacillati</taxon>
        <taxon>Actinomycetota</taxon>
        <taxon>Actinomycetes</taxon>
        <taxon>Kitasatosporales</taxon>
        <taxon>Streptomycetaceae</taxon>
        <taxon>Streptomyces</taxon>
    </lineage>
</organism>
<name>A0A640SXJ8_9ACTN</name>
<dbReference type="AlphaFoldDB" id="A0A640SXJ8"/>
<gene>
    <name evidence="2" type="ORF">Sgleb_30280</name>
</gene>
<dbReference type="EMBL" id="BLIO01000001">
    <property type="protein sequence ID" value="GFE14981.1"/>
    <property type="molecule type" value="Genomic_DNA"/>
</dbReference>
<evidence type="ECO:0000256" key="1">
    <source>
        <dbReference type="SAM" id="MobiDB-lite"/>
    </source>
</evidence>
<feature type="region of interest" description="Disordered" evidence="1">
    <location>
        <begin position="90"/>
        <end position="112"/>
    </location>
</feature>
<protein>
    <submittedName>
        <fullName evidence="2">Uncharacterized protein</fullName>
    </submittedName>
</protein>
<evidence type="ECO:0000313" key="3">
    <source>
        <dbReference type="Proteomes" id="UP000430079"/>
    </source>
</evidence>
<reference evidence="2 3" key="1">
    <citation type="submission" date="2019-12" db="EMBL/GenBank/DDBJ databases">
        <title>Whole genome shotgun sequence of Streptomyces hygroscopicus subsp. glebosus NBRC 13786.</title>
        <authorList>
            <person name="Ichikawa N."/>
            <person name="Kimura A."/>
            <person name="Kitahashi Y."/>
            <person name="Komaki H."/>
            <person name="Tamura T."/>
        </authorList>
    </citation>
    <scope>NUCLEOTIDE SEQUENCE [LARGE SCALE GENOMIC DNA]</scope>
    <source>
        <strain evidence="2 3">NBRC 13786</strain>
    </source>
</reference>
<evidence type="ECO:0000313" key="2">
    <source>
        <dbReference type="EMBL" id="GFE14981.1"/>
    </source>
</evidence>
<keyword evidence="3" id="KW-1185">Reference proteome</keyword>
<dbReference type="Proteomes" id="UP000430079">
    <property type="component" value="Unassembled WGS sequence"/>
</dbReference>
<accession>A0A640SXJ8</accession>
<dbReference type="RefSeq" id="WP_229893844.1">
    <property type="nucleotide sequence ID" value="NZ_BLIO01000001.1"/>
</dbReference>
<proteinExistence type="predicted"/>
<sequence length="112" mass="12144">MRRNIRTVARLLPWSSAHGNPCYLLGDGTGHVSRVADDIECLQLGMADDLIGHADELLACQGASDRELRFLARGLTDCLRDVRRVAESRGARLRAVDPSPDDEDGNEGGSEA</sequence>
<comment type="caution">
    <text evidence="2">The sequence shown here is derived from an EMBL/GenBank/DDBJ whole genome shotgun (WGS) entry which is preliminary data.</text>
</comment>